<dbReference type="FunFam" id="1.20.1250.20:FF:000011">
    <property type="entry name" value="MFS multidrug transporter, putative"/>
    <property type="match status" value="1"/>
</dbReference>
<feature type="domain" description="Major facilitator superfamily (MFS) profile" evidence="7">
    <location>
        <begin position="66"/>
        <end position="511"/>
    </location>
</feature>
<protein>
    <recommendedName>
        <fullName evidence="7">Major facilitator superfamily (MFS) profile domain-containing protein</fullName>
    </recommendedName>
</protein>
<dbReference type="HOGENOM" id="CLU_008455_11_6_1"/>
<feature type="transmembrane region" description="Helical" evidence="6">
    <location>
        <begin position="472"/>
        <end position="491"/>
    </location>
</feature>
<name>M2QH87_CERS8</name>
<evidence type="ECO:0000256" key="3">
    <source>
        <dbReference type="ARBA" id="ARBA00022989"/>
    </source>
</evidence>
<dbReference type="Proteomes" id="UP000016930">
    <property type="component" value="Unassembled WGS sequence"/>
</dbReference>
<dbReference type="InterPro" id="IPR036259">
    <property type="entry name" value="MFS_trans_sf"/>
</dbReference>
<dbReference type="AlphaFoldDB" id="M2QH87"/>
<keyword evidence="3 6" id="KW-1133">Transmembrane helix</keyword>
<keyword evidence="4 6" id="KW-0472">Membrane</keyword>
<feature type="transmembrane region" description="Helical" evidence="6">
    <location>
        <begin position="65"/>
        <end position="89"/>
    </location>
</feature>
<feature type="transmembrane region" description="Helical" evidence="6">
    <location>
        <begin position="435"/>
        <end position="460"/>
    </location>
</feature>
<feature type="transmembrane region" description="Helical" evidence="6">
    <location>
        <begin position="190"/>
        <end position="209"/>
    </location>
</feature>
<keyword evidence="9" id="KW-1185">Reference proteome</keyword>
<dbReference type="OrthoDB" id="9986881at2759"/>
<dbReference type="InterPro" id="IPR011701">
    <property type="entry name" value="MFS"/>
</dbReference>
<reference evidence="8 9" key="1">
    <citation type="journal article" date="2012" name="Proc. Natl. Acad. Sci. U.S.A.">
        <title>Comparative genomics of Ceriporiopsis subvermispora and Phanerochaete chrysosporium provide insight into selective ligninolysis.</title>
        <authorList>
            <person name="Fernandez-Fueyo E."/>
            <person name="Ruiz-Duenas F.J."/>
            <person name="Ferreira P."/>
            <person name="Floudas D."/>
            <person name="Hibbett D.S."/>
            <person name="Canessa P."/>
            <person name="Larrondo L.F."/>
            <person name="James T.Y."/>
            <person name="Seelenfreund D."/>
            <person name="Lobos S."/>
            <person name="Polanco R."/>
            <person name="Tello M."/>
            <person name="Honda Y."/>
            <person name="Watanabe T."/>
            <person name="Watanabe T."/>
            <person name="Ryu J.S."/>
            <person name="Kubicek C.P."/>
            <person name="Schmoll M."/>
            <person name="Gaskell J."/>
            <person name="Hammel K.E."/>
            <person name="St John F.J."/>
            <person name="Vanden Wymelenberg A."/>
            <person name="Sabat G."/>
            <person name="Splinter BonDurant S."/>
            <person name="Syed K."/>
            <person name="Yadav J.S."/>
            <person name="Doddapaneni H."/>
            <person name="Subramanian V."/>
            <person name="Lavin J.L."/>
            <person name="Oguiza J.A."/>
            <person name="Perez G."/>
            <person name="Pisabarro A.G."/>
            <person name="Ramirez L."/>
            <person name="Santoyo F."/>
            <person name="Master E."/>
            <person name="Coutinho P.M."/>
            <person name="Henrissat B."/>
            <person name="Lombard V."/>
            <person name="Magnuson J.K."/>
            <person name="Kuees U."/>
            <person name="Hori C."/>
            <person name="Igarashi K."/>
            <person name="Samejima M."/>
            <person name="Held B.W."/>
            <person name="Barry K.W."/>
            <person name="LaButti K.M."/>
            <person name="Lapidus A."/>
            <person name="Lindquist E.A."/>
            <person name="Lucas S.M."/>
            <person name="Riley R."/>
            <person name="Salamov A.A."/>
            <person name="Hoffmeister D."/>
            <person name="Schwenk D."/>
            <person name="Hadar Y."/>
            <person name="Yarden O."/>
            <person name="de Vries R.P."/>
            <person name="Wiebenga A."/>
            <person name="Stenlid J."/>
            <person name="Eastwood D."/>
            <person name="Grigoriev I.V."/>
            <person name="Berka R.M."/>
            <person name="Blanchette R.A."/>
            <person name="Kersten P."/>
            <person name="Martinez A.T."/>
            <person name="Vicuna R."/>
            <person name="Cullen D."/>
        </authorList>
    </citation>
    <scope>NUCLEOTIDE SEQUENCE [LARGE SCALE GENOMIC DNA]</scope>
    <source>
        <strain evidence="8 9">B</strain>
    </source>
</reference>
<feature type="transmembrane region" description="Helical" evidence="6">
    <location>
        <begin position="221"/>
        <end position="241"/>
    </location>
</feature>
<dbReference type="InterPro" id="IPR020846">
    <property type="entry name" value="MFS_dom"/>
</dbReference>
<dbReference type="PANTHER" id="PTHR23502">
    <property type="entry name" value="MAJOR FACILITATOR SUPERFAMILY"/>
    <property type="match status" value="1"/>
</dbReference>
<organism evidence="8 9">
    <name type="scientific">Ceriporiopsis subvermispora (strain B)</name>
    <name type="common">White-rot fungus</name>
    <name type="synonym">Gelatoporia subvermispora</name>
    <dbReference type="NCBI Taxonomy" id="914234"/>
    <lineage>
        <taxon>Eukaryota</taxon>
        <taxon>Fungi</taxon>
        <taxon>Dikarya</taxon>
        <taxon>Basidiomycota</taxon>
        <taxon>Agaricomycotina</taxon>
        <taxon>Agaricomycetes</taxon>
        <taxon>Polyporales</taxon>
        <taxon>Gelatoporiaceae</taxon>
        <taxon>Gelatoporia</taxon>
    </lineage>
</organism>
<evidence type="ECO:0000256" key="5">
    <source>
        <dbReference type="SAM" id="MobiDB-lite"/>
    </source>
</evidence>
<feature type="transmembrane region" description="Helical" evidence="6">
    <location>
        <begin position="132"/>
        <end position="151"/>
    </location>
</feature>
<feature type="transmembrane region" description="Helical" evidence="6">
    <location>
        <begin position="101"/>
        <end position="120"/>
    </location>
</feature>
<dbReference type="STRING" id="914234.M2QH87"/>
<evidence type="ECO:0000256" key="1">
    <source>
        <dbReference type="ARBA" id="ARBA00004141"/>
    </source>
</evidence>
<comment type="subcellular location">
    <subcellularLocation>
        <location evidence="1">Membrane</location>
        <topology evidence="1">Multi-pass membrane protein</topology>
    </subcellularLocation>
</comment>
<feature type="transmembrane region" description="Helical" evidence="6">
    <location>
        <begin position="298"/>
        <end position="317"/>
    </location>
</feature>
<dbReference type="PANTHER" id="PTHR23502:SF173">
    <property type="entry name" value="MFS-MULTIDRUG-RESISTANCE TRANSPORTER-RELATED"/>
    <property type="match status" value="1"/>
</dbReference>
<keyword evidence="2 6" id="KW-0812">Transmembrane</keyword>
<evidence type="ECO:0000313" key="9">
    <source>
        <dbReference type="Proteomes" id="UP000016930"/>
    </source>
</evidence>
<dbReference type="Pfam" id="PF07690">
    <property type="entry name" value="MFS_1"/>
    <property type="match status" value="1"/>
</dbReference>
<evidence type="ECO:0000259" key="7">
    <source>
        <dbReference type="PROSITE" id="PS50850"/>
    </source>
</evidence>
<evidence type="ECO:0000313" key="8">
    <source>
        <dbReference type="EMBL" id="EMD36398.1"/>
    </source>
</evidence>
<dbReference type="EMBL" id="KB445798">
    <property type="protein sequence ID" value="EMD36398.1"/>
    <property type="molecule type" value="Genomic_DNA"/>
</dbReference>
<accession>M2QH87</accession>
<dbReference type="CDD" id="cd17323">
    <property type="entry name" value="MFS_Tpo1_MDR_like"/>
    <property type="match status" value="1"/>
</dbReference>
<gene>
    <name evidence="8" type="ORF">CERSUDRAFT_84542</name>
</gene>
<feature type="transmembrane region" description="Helical" evidence="6">
    <location>
        <begin position="157"/>
        <end position="178"/>
    </location>
</feature>
<evidence type="ECO:0000256" key="4">
    <source>
        <dbReference type="ARBA" id="ARBA00023136"/>
    </source>
</evidence>
<feature type="transmembrane region" description="Helical" evidence="6">
    <location>
        <begin position="404"/>
        <end position="428"/>
    </location>
</feature>
<dbReference type="SUPFAM" id="SSF103473">
    <property type="entry name" value="MFS general substrate transporter"/>
    <property type="match status" value="1"/>
</dbReference>
<feature type="region of interest" description="Disordered" evidence="5">
    <location>
        <begin position="1"/>
        <end position="36"/>
    </location>
</feature>
<dbReference type="GO" id="GO:0005886">
    <property type="term" value="C:plasma membrane"/>
    <property type="evidence" value="ECO:0007669"/>
    <property type="project" value="TreeGrafter"/>
</dbReference>
<evidence type="ECO:0000256" key="2">
    <source>
        <dbReference type="ARBA" id="ARBA00022692"/>
    </source>
</evidence>
<dbReference type="PROSITE" id="PS50850">
    <property type="entry name" value="MFS"/>
    <property type="match status" value="1"/>
</dbReference>
<dbReference type="GO" id="GO:0022857">
    <property type="term" value="F:transmembrane transporter activity"/>
    <property type="evidence" value="ECO:0007669"/>
    <property type="project" value="InterPro"/>
</dbReference>
<evidence type="ECO:0000256" key="6">
    <source>
        <dbReference type="SAM" id="Phobius"/>
    </source>
</evidence>
<proteinExistence type="predicted"/>
<sequence>MSDPEKQAVSADALPSEQSLPEAAPKDVPASEQSVQVDDEKAFLVDFEPGDPRNPKNWSRAKRWYMTYVASLLAFNATFASAAPAGIATNLIEQFGLSQELAVLTISLFVAGYCVGPLFWGPLSEQYGRRPIFLVSFPIYTCFQLGCALSHNKASIIVFRLLGGMFAAAPLTNSGALISDIWDAKTRGKAITLFVLAPFIGPALGPLVGGYISDSGVSWRWLFWVLTIFAGSCFAIQVFTLPETYAPILLVQKARHLRRETGDQRYHAPFETVQKLGLAERLRQTLLRPFKILFQEPMLFATTVYMSFMYGTVYLLFEAFPVVFQEGHGFSPGKTGLMYIPLIIGSLLGGVCYLVFFHPRYEAAVEAHKPNLVPPEIRLDMAMTFAPLFAVTFFWFGWTSFPSISFWAPMMAGMSLGMSVICLFLALFNYIIDTYLFAAASALAANTVVRSSAGATFPLFATQMYNALNPRWASTLLGCFACLLLPIPFVLKRYGAALRAKSRYAPNVYGL</sequence>
<feature type="transmembrane region" description="Helical" evidence="6">
    <location>
        <begin position="337"/>
        <end position="356"/>
    </location>
</feature>
<dbReference type="Gene3D" id="1.20.1250.20">
    <property type="entry name" value="MFS general substrate transporter like domains"/>
    <property type="match status" value="1"/>
</dbReference>
<feature type="transmembrane region" description="Helical" evidence="6">
    <location>
        <begin position="377"/>
        <end position="398"/>
    </location>
</feature>